<gene>
    <name evidence="1" type="ORF">BU23DRAFT_57755</name>
</gene>
<reference evidence="1" key="1">
    <citation type="journal article" date="2020" name="Stud. Mycol.">
        <title>101 Dothideomycetes genomes: a test case for predicting lifestyles and emergence of pathogens.</title>
        <authorList>
            <person name="Haridas S."/>
            <person name="Albert R."/>
            <person name="Binder M."/>
            <person name="Bloem J."/>
            <person name="Labutti K."/>
            <person name="Salamov A."/>
            <person name="Andreopoulos B."/>
            <person name="Baker S."/>
            <person name="Barry K."/>
            <person name="Bills G."/>
            <person name="Bluhm B."/>
            <person name="Cannon C."/>
            <person name="Castanera R."/>
            <person name="Culley D."/>
            <person name="Daum C."/>
            <person name="Ezra D."/>
            <person name="Gonzalez J."/>
            <person name="Henrissat B."/>
            <person name="Kuo A."/>
            <person name="Liang C."/>
            <person name="Lipzen A."/>
            <person name="Lutzoni F."/>
            <person name="Magnuson J."/>
            <person name="Mondo S."/>
            <person name="Nolan M."/>
            <person name="Ohm R."/>
            <person name="Pangilinan J."/>
            <person name="Park H.-J."/>
            <person name="Ramirez L."/>
            <person name="Alfaro M."/>
            <person name="Sun H."/>
            <person name="Tritt A."/>
            <person name="Yoshinaga Y."/>
            <person name="Zwiers L.-H."/>
            <person name="Turgeon B."/>
            <person name="Goodwin S."/>
            <person name="Spatafora J."/>
            <person name="Crous P."/>
            <person name="Grigoriev I."/>
        </authorList>
    </citation>
    <scope>NUCLEOTIDE SEQUENCE</scope>
    <source>
        <strain evidence="1">CBS 107.79</strain>
    </source>
</reference>
<accession>A0A6A5VGX8</accession>
<protein>
    <submittedName>
        <fullName evidence="1">Uncharacterized protein</fullName>
    </submittedName>
</protein>
<evidence type="ECO:0000313" key="1">
    <source>
        <dbReference type="EMBL" id="KAF1975960.1"/>
    </source>
</evidence>
<evidence type="ECO:0000313" key="2">
    <source>
        <dbReference type="Proteomes" id="UP000800036"/>
    </source>
</evidence>
<name>A0A6A5VGX8_9PLEO</name>
<keyword evidence="2" id="KW-1185">Reference proteome</keyword>
<organism evidence="1 2">
    <name type="scientific">Bimuria novae-zelandiae CBS 107.79</name>
    <dbReference type="NCBI Taxonomy" id="1447943"/>
    <lineage>
        <taxon>Eukaryota</taxon>
        <taxon>Fungi</taxon>
        <taxon>Dikarya</taxon>
        <taxon>Ascomycota</taxon>
        <taxon>Pezizomycotina</taxon>
        <taxon>Dothideomycetes</taxon>
        <taxon>Pleosporomycetidae</taxon>
        <taxon>Pleosporales</taxon>
        <taxon>Massarineae</taxon>
        <taxon>Didymosphaeriaceae</taxon>
        <taxon>Bimuria</taxon>
    </lineage>
</organism>
<dbReference type="EMBL" id="ML976668">
    <property type="protein sequence ID" value="KAF1975960.1"/>
    <property type="molecule type" value="Genomic_DNA"/>
</dbReference>
<proteinExistence type="predicted"/>
<dbReference type="AlphaFoldDB" id="A0A6A5VGX8"/>
<dbReference type="Proteomes" id="UP000800036">
    <property type="component" value="Unassembled WGS sequence"/>
</dbReference>
<sequence length="139" mass="15941">MLSIILIGKKRKFQRRCLPFCASCLEKRWRESWIRIVMVSRSESRLCACGACACTCSGGGINHSRACEKCWRTWGLTSWIQSLIQTIPSTFYLKTQRLYRSFGLGLPAGCKIVYVDNSISVSYSKHVVFYLQLTVYHAR</sequence>